<keyword evidence="6" id="KW-0862">Zinc</keyword>
<comment type="cofactor">
    <cofactor evidence="1">
        <name>Zn(2+)</name>
        <dbReference type="ChEBI" id="CHEBI:29105"/>
    </cofactor>
</comment>
<accession>A0A151CIE0</accession>
<dbReference type="InterPro" id="IPR050626">
    <property type="entry name" value="Peptidase_M16"/>
</dbReference>
<dbReference type="SUPFAM" id="SSF63411">
    <property type="entry name" value="LuxS/MPP-like metallohydrolase"/>
    <property type="match status" value="4"/>
</dbReference>
<keyword evidence="9" id="KW-0175">Coiled coil</keyword>
<evidence type="ECO:0000256" key="5">
    <source>
        <dbReference type="ARBA" id="ARBA00022801"/>
    </source>
</evidence>
<evidence type="ECO:0000313" key="13">
    <source>
        <dbReference type="Proteomes" id="UP000075359"/>
    </source>
</evidence>
<evidence type="ECO:0008006" key="14">
    <source>
        <dbReference type="Google" id="ProtNLM"/>
    </source>
</evidence>
<sequence length="920" mass="105479">MKRAHVILLFVMTFLHAVEMPTDKRLVEGMLPNTFSYRIMHNEKPKEMVEFRLYVRAGSLEEEDDQQGLAHFIEHMAFNGTEHFKKNELISYLESIGLKFGGDLNANTNYGCTLYKLTVPVKGNNVDTALTILRDWAGGVRFDPKEFDKERGVVLEEKRLRNTAGFRLYKQYAPVFFEGSRYKDRLVIGKEKVLKHAPVQRAVDFYKKWYRPELMTLVVVGDINASSMEAKIKKTFGSLTNSNHTAPITRLVPEHNSTRVLSLTDKELHGNSVDIYYLERKLGTVTEAEKRADIIDWMVQLLFNLNAQKEVLKSESKALTLRFGMQFVTPLLRAYDFSATYKKEDRDAAFEELNRLIWRFAKYGFSQKDLETVRKQLMALNENTHKEIKNLRSAVIAGRLVNTLDNGAVYVDEAYDYNLSKKILGEVSIEDVNKRFREIVDIKDRVVLFTGTTKEKVSKAEVLAMVQKAKEEAKKADKEVSTATALLAEIPHPKKIVEKVFDKEHGIYFYRLENNVTVSFMPRDYRKNEVLVGAISVGGYSTLPTEMLDDAQKASSWVVSSAPGSFKPYALRELLAGKKLSDRFAISRFDETIDGSSSSEDLESLLQLLYLQIMQPKIDPAVAKRQRNALMARQKEADRNPAYRFDKAVKKFYYMDNPRIRFDTNESIAKLDTERMLSIFKEKFGDMNHFHFVIVGDTTPQKVEKLIAVYLGNLPVGSKGETYDSTPYAHRKGEQTFVKHFNTTDIANIMLQYRSTLPYSIHNNARIDALQNILTIRLRNLIREEKSGTYGIGVGCQIIRELHDRAICTISFAADPLRKDELIASVRKSIDTFIKEGPGERELKNYKTEFNVAYTQMQKMNRFWSGMLLLSAKFGTPVSEYLSFPKAVEKLEPEEVRRVAEKLFGGDLLISERLPERKLP</sequence>
<dbReference type="OrthoDB" id="9811314at2"/>
<dbReference type="EMBL" id="LNKT01000002">
    <property type="protein sequence ID" value="KYJ87286.1"/>
    <property type="molecule type" value="Genomic_DNA"/>
</dbReference>
<evidence type="ECO:0000259" key="11">
    <source>
        <dbReference type="Pfam" id="PF05193"/>
    </source>
</evidence>
<dbReference type="InterPro" id="IPR011765">
    <property type="entry name" value="Pept_M16_N"/>
</dbReference>
<dbReference type="PROSITE" id="PS00143">
    <property type="entry name" value="INSULINASE"/>
    <property type="match status" value="1"/>
</dbReference>
<evidence type="ECO:0000256" key="3">
    <source>
        <dbReference type="ARBA" id="ARBA00022670"/>
    </source>
</evidence>
<comment type="similarity">
    <text evidence="2 8">Belongs to the peptidase M16 family.</text>
</comment>
<evidence type="ECO:0000313" key="12">
    <source>
        <dbReference type="EMBL" id="KYJ87286.1"/>
    </source>
</evidence>
<dbReference type="RefSeq" id="WP_067329033.1">
    <property type="nucleotide sequence ID" value="NZ_LNKT01000002.1"/>
</dbReference>
<keyword evidence="7" id="KW-0482">Metalloprotease</keyword>
<protein>
    <recommendedName>
        <fullName evidence="14">Peptidase M16</fullName>
    </recommendedName>
</protein>
<evidence type="ECO:0000256" key="8">
    <source>
        <dbReference type="RuleBase" id="RU004447"/>
    </source>
</evidence>
<organism evidence="12 13">
    <name type="scientific">Sulfurovum riftiae</name>
    <dbReference type="NCBI Taxonomy" id="1630136"/>
    <lineage>
        <taxon>Bacteria</taxon>
        <taxon>Pseudomonadati</taxon>
        <taxon>Campylobacterota</taxon>
        <taxon>Epsilonproteobacteria</taxon>
        <taxon>Campylobacterales</taxon>
        <taxon>Sulfurovaceae</taxon>
        <taxon>Sulfurovum</taxon>
    </lineage>
</organism>
<feature type="domain" description="Peptidase M16 C-terminal" evidence="11">
    <location>
        <begin position="201"/>
        <end position="377"/>
    </location>
</feature>
<dbReference type="GO" id="GO:0046872">
    <property type="term" value="F:metal ion binding"/>
    <property type="evidence" value="ECO:0007669"/>
    <property type="project" value="UniProtKB-KW"/>
</dbReference>
<dbReference type="Pfam" id="PF00675">
    <property type="entry name" value="Peptidase_M16"/>
    <property type="match status" value="1"/>
</dbReference>
<keyword evidence="13" id="KW-1185">Reference proteome</keyword>
<gene>
    <name evidence="12" type="ORF">AS592_02805</name>
</gene>
<feature type="domain" description="Peptidase M16 C-terminal" evidence="11">
    <location>
        <begin position="682"/>
        <end position="848"/>
    </location>
</feature>
<name>A0A151CIE0_9BACT</name>
<keyword evidence="3" id="KW-0645">Protease</keyword>
<evidence type="ECO:0000256" key="9">
    <source>
        <dbReference type="SAM" id="Coils"/>
    </source>
</evidence>
<evidence type="ECO:0000256" key="7">
    <source>
        <dbReference type="ARBA" id="ARBA00023049"/>
    </source>
</evidence>
<reference evidence="12 13" key="1">
    <citation type="submission" date="2015-11" db="EMBL/GenBank/DDBJ databases">
        <title>Draft genome of Sulfurovum riftiae 1812E, a member of the Epsilonproteobacteria isolated from the tube of the deep-sea hydrothermal vent tubewom Riftia pachyptila.</title>
        <authorList>
            <person name="Vetriani C."/>
            <person name="Giovannelli D."/>
        </authorList>
    </citation>
    <scope>NUCLEOTIDE SEQUENCE [LARGE SCALE GENOMIC DNA]</scope>
    <source>
        <strain evidence="12 13">1812E</strain>
    </source>
</reference>
<dbReference type="AlphaFoldDB" id="A0A151CIE0"/>
<evidence type="ECO:0000259" key="10">
    <source>
        <dbReference type="Pfam" id="PF00675"/>
    </source>
</evidence>
<evidence type="ECO:0000256" key="6">
    <source>
        <dbReference type="ARBA" id="ARBA00022833"/>
    </source>
</evidence>
<evidence type="ECO:0000256" key="4">
    <source>
        <dbReference type="ARBA" id="ARBA00022723"/>
    </source>
</evidence>
<proteinExistence type="inferred from homology"/>
<dbReference type="Pfam" id="PF05193">
    <property type="entry name" value="Peptidase_M16_C"/>
    <property type="match status" value="2"/>
</dbReference>
<dbReference type="InterPro" id="IPR011249">
    <property type="entry name" value="Metalloenz_LuxS/M16"/>
</dbReference>
<dbReference type="PANTHER" id="PTHR43690">
    <property type="entry name" value="NARDILYSIN"/>
    <property type="match status" value="1"/>
</dbReference>
<evidence type="ECO:0000256" key="1">
    <source>
        <dbReference type="ARBA" id="ARBA00001947"/>
    </source>
</evidence>
<dbReference type="GO" id="GO:0006508">
    <property type="term" value="P:proteolysis"/>
    <property type="evidence" value="ECO:0007669"/>
    <property type="project" value="UniProtKB-KW"/>
</dbReference>
<dbReference type="STRING" id="1630136.AS592_02805"/>
<dbReference type="Gene3D" id="3.30.830.10">
    <property type="entry name" value="Metalloenzyme, LuxS/M16 peptidase-like"/>
    <property type="match status" value="4"/>
</dbReference>
<dbReference type="GO" id="GO:0004222">
    <property type="term" value="F:metalloendopeptidase activity"/>
    <property type="evidence" value="ECO:0007669"/>
    <property type="project" value="InterPro"/>
</dbReference>
<evidence type="ECO:0000256" key="2">
    <source>
        <dbReference type="ARBA" id="ARBA00007261"/>
    </source>
</evidence>
<dbReference type="PANTHER" id="PTHR43690:SF17">
    <property type="entry name" value="PROTEIN YHJJ"/>
    <property type="match status" value="1"/>
</dbReference>
<dbReference type="InterPro" id="IPR001431">
    <property type="entry name" value="Pept_M16_Zn_BS"/>
</dbReference>
<dbReference type="InterPro" id="IPR007863">
    <property type="entry name" value="Peptidase_M16_C"/>
</dbReference>
<feature type="coiled-coil region" evidence="9">
    <location>
        <begin position="459"/>
        <end position="486"/>
    </location>
</feature>
<comment type="caution">
    <text evidence="12">The sequence shown here is derived from an EMBL/GenBank/DDBJ whole genome shotgun (WGS) entry which is preliminary data.</text>
</comment>
<feature type="domain" description="Peptidase M16 N-terminal" evidence="10">
    <location>
        <begin position="41"/>
        <end position="157"/>
    </location>
</feature>
<keyword evidence="5" id="KW-0378">Hydrolase</keyword>
<keyword evidence="4" id="KW-0479">Metal-binding</keyword>
<dbReference type="Proteomes" id="UP000075359">
    <property type="component" value="Unassembled WGS sequence"/>
</dbReference>